<accession>A0A2H0KNV8</accession>
<keyword evidence="1" id="KW-0812">Transmembrane</keyword>
<name>A0A2H0KNV8_9BACT</name>
<dbReference type="EMBL" id="PCVL01000003">
    <property type="protein sequence ID" value="PIQ72941.1"/>
    <property type="molecule type" value="Genomic_DNA"/>
</dbReference>
<organism evidence="2 3">
    <name type="scientific">Candidatus Roizmanbacteria bacterium CG11_big_fil_rev_8_21_14_0_20_35_14</name>
    <dbReference type="NCBI Taxonomy" id="1974855"/>
    <lineage>
        <taxon>Bacteria</taxon>
        <taxon>Candidatus Roizmaniibacteriota</taxon>
    </lineage>
</organism>
<feature type="transmembrane region" description="Helical" evidence="1">
    <location>
        <begin position="6"/>
        <end position="30"/>
    </location>
</feature>
<gene>
    <name evidence="2" type="ORF">COV86_00295</name>
</gene>
<protein>
    <submittedName>
        <fullName evidence="2">Uncharacterized protein</fullName>
    </submittedName>
</protein>
<proteinExistence type="predicted"/>
<sequence>MDTTLFLLTAVITITTVLLVIIGLQLVFVLREIRLTVKKIGVFVEDLENIESKKEIPAEKKQLIRKKHLALHSILDKIRILSPSLSLKTKKFFVKEK</sequence>
<keyword evidence="1" id="KW-1133">Transmembrane helix</keyword>
<evidence type="ECO:0000313" key="2">
    <source>
        <dbReference type="EMBL" id="PIQ72941.1"/>
    </source>
</evidence>
<dbReference type="Proteomes" id="UP000229570">
    <property type="component" value="Unassembled WGS sequence"/>
</dbReference>
<comment type="caution">
    <text evidence="2">The sequence shown here is derived from an EMBL/GenBank/DDBJ whole genome shotgun (WGS) entry which is preliminary data.</text>
</comment>
<evidence type="ECO:0000256" key="1">
    <source>
        <dbReference type="SAM" id="Phobius"/>
    </source>
</evidence>
<dbReference type="AlphaFoldDB" id="A0A2H0KNV8"/>
<keyword evidence="1" id="KW-0472">Membrane</keyword>
<reference evidence="2 3" key="1">
    <citation type="submission" date="2017-09" db="EMBL/GenBank/DDBJ databases">
        <title>Depth-based differentiation of microbial function through sediment-hosted aquifers and enrichment of novel symbionts in the deep terrestrial subsurface.</title>
        <authorList>
            <person name="Probst A.J."/>
            <person name="Ladd B."/>
            <person name="Jarett J.K."/>
            <person name="Geller-Mcgrath D.E."/>
            <person name="Sieber C.M."/>
            <person name="Emerson J.B."/>
            <person name="Anantharaman K."/>
            <person name="Thomas B.C."/>
            <person name="Malmstrom R."/>
            <person name="Stieglmeier M."/>
            <person name="Klingl A."/>
            <person name="Woyke T."/>
            <person name="Ryan C.M."/>
            <person name="Banfield J.F."/>
        </authorList>
    </citation>
    <scope>NUCLEOTIDE SEQUENCE [LARGE SCALE GENOMIC DNA]</scope>
    <source>
        <strain evidence="2">CG11_big_fil_rev_8_21_14_0_20_35_14</strain>
    </source>
</reference>
<evidence type="ECO:0000313" key="3">
    <source>
        <dbReference type="Proteomes" id="UP000229570"/>
    </source>
</evidence>